<dbReference type="Proteomes" id="UP001221142">
    <property type="component" value="Unassembled WGS sequence"/>
</dbReference>
<evidence type="ECO:0000313" key="5">
    <source>
        <dbReference type="EMBL" id="KAJ7621013.1"/>
    </source>
</evidence>
<dbReference type="EMBL" id="JARKIF010000016">
    <property type="protein sequence ID" value="KAJ7621013.1"/>
    <property type="molecule type" value="Genomic_DNA"/>
</dbReference>
<proteinExistence type="predicted"/>
<name>A0AAD7B358_9AGAR</name>
<evidence type="ECO:0000313" key="4">
    <source>
        <dbReference type="EMBL" id="KAJ7620198.1"/>
    </source>
</evidence>
<evidence type="ECO:0000313" key="6">
    <source>
        <dbReference type="EMBL" id="KAJ7630372.1"/>
    </source>
</evidence>
<evidence type="ECO:0000313" key="2">
    <source>
        <dbReference type="EMBL" id="KAJ7608376.1"/>
    </source>
</evidence>
<comment type="caution">
    <text evidence="2">The sequence shown here is derived from an EMBL/GenBank/DDBJ whole genome shotgun (WGS) entry which is preliminary data.</text>
</comment>
<reference evidence="2" key="1">
    <citation type="submission" date="2023-03" db="EMBL/GenBank/DDBJ databases">
        <title>Massive genome expansion in bonnet fungi (Mycena s.s.) driven by repeated elements and novel gene families across ecological guilds.</title>
        <authorList>
            <consortium name="Lawrence Berkeley National Laboratory"/>
            <person name="Harder C.B."/>
            <person name="Miyauchi S."/>
            <person name="Viragh M."/>
            <person name="Kuo A."/>
            <person name="Thoen E."/>
            <person name="Andreopoulos B."/>
            <person name="Lu D."/>
            <person name="Skrede I."/>
            <person name="Drula E."/>
            <person name="Henrissat B."/>
            <person name="Morin E."/>
            <person name="Kohler A."/>
            <person name="Barry K."/>
            <person name="LaButti K."/>
            <person name="Morin E."/>
            <person name="Salamov A."/>
            <person name="Lipzen A."/>
            <person name="Mereny Z."/>
            <person name="Hegedus B."/>
            <person name="Baldrian P."/>
            <person name="Stursova M."/>
            <person name="Weitz H."/>
            <person name="Taylor A."/>
            <person name="Grigoriev I.V."/>
            <person name="Nagy L.G."/>
            <person name="Martin F."/>
            <person name="Kauserud H."/>
        </authorList>
    </citation>
    <scope>NUCLEOTIDE SEQUENCE</scope>
    <source>
        <strain evidence="2">9284</strain>
    </source>
</reference>
<sequence>MDAFRLYKRLPSASEFWPFHLHFTVHLLLLAGLNVHAISHSLVPNNLAAANLNIVSCLLFPYSDAHPTMSHMPPGHRRV</sequence>
<dbReference type="AlphaFoldDB" id="A0AAD7B358"/>
<accession>A0AAD7B358</accession>
<dbReference type="EMBL" id="JARKIF010000009">
    <property type="protein sequence ID" value="KAJ7630372.1"/>
    <property type="molecule type" value="Genomic_DNA"/>
</dbReference>
<organism evidence="2 7">
    <name type="scientific">Roridomyces roridus</name>
    <dbReference type="NCBI Taxonomy" id="1738132"/>
    <lineage>
        <taxon>Eukaryota</taxon>
        <taxon>Fungi</taxon>
        <taxon>Dikarya</taxon>
        <taxon>Basidiomycota</taxon>
        <taxon>Agaricomycotina</taxon>
        <taxon>Agaricomycetes</taxon>
        <taxon>Agaricomycetidae</taxon>
        <taxon>Agaricales</taxon>
        <taxon>Marasmiineae</taxon>
        <taxon>Mycenaceae</taxon>
        <taxon>Roridomyces</taxon>
    </lineage>
</organism>
<dbReference type="EMBL" id="JARKIF010000045">
    <property type="protein sequence ID" value="KAJ7608376.1"/>
    <property type="molecule type" value="Genomic_DNA"/>
</dbReference>
<evidence type="ECO:0000313" key="1">
    <source>
        <dbReference type="EMBL" id="KAJ7606927.1"/>
    </source>
</evidence>
<dbReference type="EMBL" id="JARKIF010000037">
    <property type="protein sequence ID" value="KAJ7609825.1"/>
    <property type="molecule type" value="Genomic_DNA"/>
</dbReference>
<evidence type="ECO:0000313" key="3">
    <source>
        <dbReference type="EMBL" id="KAJ7609825.1"/>
    </source>
</evidence>
<protein>
    <submittedName>
        <fullName evidence="2">Uncharacterized protein</fullName>
    </submittedName>
</protein>
<dbReference type="EMBL" id="JARKIF010000053">
    <property type="protein sequence ID" value="KAJ7606927.1"/>
    <property type="molecule type" value="Genomic_DNA"/>
</dbReference>
<gene>
    <name evidence="6" type="ORF">FB45DRAFT_915315</name>
    <name evidence="5" type="ORF">FB45DRAFT_928118</name>
    <name evidence="4" type="ORF">FB45DRAFT_929706</name>
    <name evidence="3" type="ORF">FB45DRAFT_943077</name>
    <name evidence="2" type="ORF">FB45DRAFT_946551</name>
    <name evidence="1" type="ORF">FB45DRAFT_949064</name>
</gene>
<evidence type="ECO:0000313" key="7">
    <source>
        <dbReference type="Proteomes" id="UP001221142"/>
    </source>
</evidence>
<keyword evidence="7" id="KW-1185">Reference proteome</keyword>
<dbReference type="EMBL" id="JARKIF010000017">
    <property type="protein sequence ID" value="KAJ7620198.1"/>
    <property type="molecule type" value="Genomic_DNA"/>
</dbReference>